<dbReference type="EMBL" id="JAWQCK010000001">
    <property type="protein sequence ID" value="MDW9207240.1"/>
    <property type="molecule type" value="Genomic_DNA"/>
</dbReference>
<organism evidence="1 2">
    <name type="scientific">Bacillus thuringiensis serovar toumanoffi</name>
    <dbReference type="NCBI Taxonomy" id="180862"/>
    <lineage>
        <taxon>Bacteria</taxon>
        <taxon>Bacillati</taxon>
        <taxon>Bacillota</taxon>
        <taxon>Bacilli</taxon>
        <taxon>Bacillales</taxon>
        <taxon>Bacillaceae</taxon>
        <taxon>Bacillus</taxon>
        <taxon>Bacillus cereus group</taxon>
    </lineage>
</organism>
<protein>
    <submittedName>
        <fullName evidence="1">DUF6445 domain-containing protein</fullName>
    </submittedName>
</protein>
<accession>A0ABD5HQM2</accession>
<proteinExistence type="predicted"/>
<comment type="caution">
    <text evidence="1">The sequence shown here is derived from an EMBL/GenBank/DDBJ whole genome shotgun (WGS) entry which is preliminary data.</text>
</comment>
<name>A0ABD5HQM2_BACTU</name>
<dbReference type="AlphaFoldDB" id="A0ABD5HQM2"/>
<dbReference type="InterPro" id="IPR045617">
    <property type="entry name" value="DUF6445"/>
</dbReference>
<evidence type="ECO:0000313" key="1">
    <source>
        <dbReference type="EMBL" id="MDW9207240.1"/>
    </source>
</evidence>
<sequence length="211" mass="24745">MLPEDILIVDNFYTNPDAVRKLALEINYQEFGGMQNFPGFESEKSFSSTSIKERFQKLIKNEIIISPREYIFGKFRYSTENDYAQTEVHLDHDVDWTGIVYLTKDEDCQGGLSIYHHKKLGLDSAPVQSELQDFNCKNIAEFDSKYIYPYTKLAENWNLLYYIPIKFNRLILFKGSKYFHGITEQFGNSIYNSRLTQNFFFKEKVKKGVGL</sequence>
<reference evidence="1 2" key="1">
    <citation type="submission" date="2023-10" db="EMBL/GenBank/DDBJ databases">
        <title>Draft Genome Sequence of Bacillus thuringiensis serovar. toumanoffi 4059: Identification of a Novel Cry Protein Candidate.</title>
        <authorList>
            <person name="Murdoch R.W."/>
            <person name="Gemler B."/>
            <person name="Heater B.S."/>
        </authorList>
    </citation>
    <scope>NUCLEOTIDE SEQUENCE [LARGE SCALE GENOMIC DNA]</scope>
    <source>
        <strain evidence="1 2">4059</strain>
    </source>
</reference>
<dbReference type="Proteomes" id="UP001272716">
    <property type="component" value="Unassembled WGS sequence"/>
</dbReference>
<dbReference type="Pfam" id="PF20043">
    <property type="entry name" value="DUF6445"/>
    <property type="match status" value="1"/>
</dbReference>
<dbReference type="Gene3D" id="2.60.120.620">
    <property type="entry name" value="q2cbj1_9rhob like domain"/>
    <property type="match status" value="1"/>
</dbReference>
<dbReference type="RefSeq" id="WP_000936419.1">
    <property type="nucleotide sequence ID" value="NZ_JAWQCK010000001.1"/>
</dbReference>
<evidence type="ECO:0000313" key="2">
    <source>
        <dbReference type="Proteomes" id="UP001272716"/>
    </source>
</evidence>
<gene>
    <name evidence="1" type="ORF">BTTOUR_00210</name>
</gene>